<accession>A0A8J6DJX4</accession>
<evidence type="ECO:0000313" key="3">
    <source>
        <dbReference type="Proteomes" id="UP000700334"/>
    </source>
</evidence>
<gene>
    <name evidence="2" type="ORF">J0S82_000375</name>
</gene>
<evidence type="ECO:0000313" key="2">
    <source>
        <dbReference type="EMBL" id="KAG8508898.1"/>
    </source>
</evidence>
<protein>
    <submittedName>
        <fullName evidence="2">BTB/POZ domain-containing adapter for CUL3-mediated RhoA degradation protein 3</fullName>
    </submittedName>
</protein>
<keyword evidence="3" id="KW-1185">Reference proteome</keyword>
<dbReference type="PANTHER" id="PTHR11145">
    <property type="entry name" value="BTB/POZ DOMAIN-CONTAINING ADAPTER FOR CUL3-MEDIATED RHOA DEGRADATION PROTEIN FAMILY MEMBER"/>
    <property type="match status" value="1"/>
</dbReference>
<dbReference type="GO" id="GO:0031463">
    <property type="term" value="C:Cul3-RING ubiquitin ligase complex"/>
    <property type="evidence" value="ECO:0007669"/>
    <property type="project" value="TreeGrafter"/>
</dbReference>
<dbReference type="GO" id="GO:0035024">
    <property type="term" value="P:negative regulation of Rho protein signal transduction"/>
    <property type="evidence" value="ECO:0007669"/>
    <property type="project" value="TreeGrafter"/>
</dbReference>
<dbReference type="PANTHER" id="PTHR11145:SF14">
    <property type="entry name" value="BTB_POZ DOMAIN-CONTAINING ADAPTER FOR CUL3-MEDIATED RHOA DEGRADATION PROTEIN 3"/>
    <property type="match status" value="1"/>
</dbReference>
<comment type="caution">
    <text evidence="2">The sequence shown here is derived from an EMBL/GenBank/DDBJ whole genome shotgun (WGS) entry which is preliminary data.</text>
</comment>
<dbReference type="InterPro" id="IPR045068">
    <property type="entry name" value="BACURD1-3"/>
</dbReference>
<name>A0A8J6DJX4_GALPY</name>
<feature type="region of interest" description="Disordered" evidence="1">
    <location>
        <begin position="172"/>
        <end position="246"/>
    </location>
</feature>
<dbReference type="AlphaFoldDB" id="A0A8J6DJX4"/>
<sequence>SLAHLALPEPVFAWQASFNNAVPGRPSRLKHVLFHQDKDTHEPFCRVSLITSSKEEEELLRTSNKPAVKLLYNRRNNRYPYSSSSDDKLLKNLELFDQLSLRYNGRILFMKAVTGDEVCCWSFYAHGCKTAKVCCAPVTCASGKKETKVDFPETGIYEEIWNILRFKPRDGRGPNNALPEATGGAARCSPHLDEEKPMEGRSRPFSSSERPQTALPPASMPHSDLQRPSFSPGALERLWSPSRRLL</sequence>
<dbReference type="GO" id="GO:0043161">
    <property type="term" value="P:proteasome-mediated ubiquitin-dependent protein catabolic process"/>
    <property type="evidence" value="ECO:0007669"/>
    <property type="project" value="TreeGrafter"/>
</dbReference>
<feature type="compositionally biased region" description="Basic and acidic residues" evidence="1">
    <location>
        <begin position="190"/>
        <end position="202"/>
    </location>
</feature>
<dbReference type="OrthoDB" id="2333377at2759"/>
<dbReference type="GO" id="GO:0016567">
    <property type="term" value="P:protein ubiquitination"/>
    <property type="evidence" value="ECO:0007669"/>
    <property type="project" value="TreeGrafter"/>
</dbReference>
<feature type="non-terminal residue" evidence="2">
    <location>
        <position position="246"/>
    </location>
</feature>
<organism evidence="2 3">
    <name type="scientific">Galemys pyrenaicus</name>
    <name type="common">Iberian desman</name>
    <name type="synonym">Pyrenean desman</name>
    <dbReference type="NCBI Taxonomy" id="202257"/>
    <lineage>
        <taxon>Eukaryota</taxon>
        <taxon>Metazoa</taxon>
        <taxon>Chordata</taxon>
        <taxon>Craniata</taxon>
        <taxon>Vertebrata</taxon>
        <taxon>Euteleostomi</taxon>
        <taxon>Mammalia</taxon>
        <taxon>Eutheria</taxon>
        <taxon>Laurasiatheria</taxon>
        <taxon>Eulipotyphla</taxon>
        <taxon>Talpidae</taxon>
        <taxon>Galemys</taxon>
    </lineage>
</organism>
<dbReference type="EMBL" id="JAGFMF010011965">
    <property type="protein sequence ID" value="KAG8508898.1"/>
    <property type="molecule type" value="Genomic_DNA"/>
</dbReference>
<dbReference type="GO" id="GO:0004842">
    <property type="term" value="F:ubiquitin-protein transferase activity"/>
    <property type="evidence" value="ECO:0007669"/>
    <property type="project" value="TreeGrafter"/>
</dbReference>
<dbReference type="Proteomes" id="UP000700334">
    <property type="component" value="Unassembled WGS sequence"/>
</dbReference>
<proteinExistence type="predicted"/>
<evidence type="ECO:0000256" key="1">
    <source>
        <dbReference type="SAM" id="MobiDB-lite"/>
    </source>
</evidence>
<reference evidence="2" key="1">
    <citation type="journal article" date="2021" name="Evol. Appl.">
        <title>The genome of the Pyrenean desman and the effects of bottlenecks and inbreeding on the genomic landscape of an endangered species.</title>
        <authorList>
            <person name="Escoda L."/>
            <person name="Castresana J."/>
        </authorList>
    </citation>
    <scope>NUCLEOTIDE SEQUENCE</scope>
    <source>
        <strain evidence="2">IBE-C5619</strain>
    </source>
</reference>